<evidence type="ECO:0000313" key="2">
    <source>
        <dbReference type="Proteomes" id="UP000199073"/>
    </source>
</evidence>
<dbReference type="OrthoDB" id="9779822at2"/>
<sequence>MKQRILEQIYDTFTDWCAGSREFVPVCRQGCSTCCTQNVTITALEGEKILRYIVASGRLEWFADQLSADRLNPTRPVLTTNDFAKACLEEKDVDDNGCASAARCPFLEEDTCTVYPVRPFGCRFFASSSRCSSEVCATVPDYYLAAGTAVSQLIEHLGQNEYWGNMIDVLFALLDISEFKVLAEKLDKSELVARRMHILTAKPLPGFLIGEEEGAQVIPLLEKIFNTEVDGRRIEDILNGR</sequence>
<dbReference type="STRING" id="91360.SAMN05660330_00605"/>
<protein>
    <submittedName>
        <fullName evidence="1">Putative zinc-or iron-chelating domain-containing protein</fullName>
    </submittedName>
</protein>
<gene>
    <name evidence="1" type="ORF">SAMN05660330_00605</name>
</gene>
<dbReference type="AlphaFoldDB" id="A0A1H0KRS4"/>
<dbReference type="Proteomes" id="UP000199073">
    <property type="component" value="Unassembled WGS sequence"/>
</dbReference>
<evidence type="ECO:0000313" key="1">
    <source>
        <dbReference type="EMBL" id="SDO58657.1"/>
    </source>
</evidence>
<name>A0A1H0KRS4_9BACT</name>
<organism evidence="1 2">
    <name type="scientific">Desulforhopalus singaporensis</name>
    <dbReference type="NCBI Taxonomy" id="91360"/>
    <lineage>
        <taxon>Bacteria</taxon>
        <taxon>Pseudomonadati</taxon>
        <taxon>Thermodesulfobacteriota</taxon>
        <taxon>Desulfobulbia</taxon>
        <taxon>Desulfobulbales</taxon>
        <taxon>Desulfocapsaceae</taxon>
        <taxon>Desulforhopalus</taxon>
    </lineage>
</organism>
<reference evidence="1 2" key="1">
    <citation type="submission" date="2016-10" db="EMBL/GenBank/DDBJ databases">
        <authorList>
            <person name="de Groot N.N."/>
        </authorList>
    </citation>
    <scope>NUCLEOTIDE SEQUENCE [LARGE SCALE GENOMIC DNA]</scope>
    <source>
        <strain evidence="1 2">DSM 12130</strain>
    </source>
</reference>
<keyword evidence="2" id="KW-1185">Reference proteome</keyword>
<dbReference type="EMBL" id="FNJI01000003">
    <property type="protein sequence ID" value="SDO58657.1"/>
    <property type="molecule type" value="Genomic_DNA"/>
</dbReference>
<accession>A0A1H0KRS4</accession>
<proteinExistence type="predicted"/>
<dbReference type="RefSeq" id="WP_092219628.1">
    <property type="nucleotide sequence ID" value="NZ_FNJI01000003.1"/>
</dbReference>